<organism evidence="4 5">
    <name type="scientific">Vibrio chagasii</name>
    <dbReference type="NCBI Taxonomy" id="170679"/>
    <lineage>
        <taxon>Bacteria</taxon>
        <taxon>Pseudomonadati</taxon>
        <taxon>Pseudomonadota</taxon>
        <taxon>Gammaproteobacteria</taxon>
        <taxon>Vibrionales</taxon>
        <taxon>Vibrionaceae</taxon>
        <taxon>Vibrio</taxon>
    </lineage>
</organism>
<dbReference type="EMBL" id="VZPX01000004">
    <property type="protein sequence ID" value="KAB0482455.1"/>
    <property type="molecule type" value="Genomic_DNA"/>
</dbReference>
<protein>
    <recommendedName>
        <fullName evidence="6">J domain-containing protein</fullName>
    </recommendedName>
</protein>
<dbReference type="AlphaFoldDB" id="A0A7V7NX38"/>
<name>A0A7V7NX38_9VIBR</name>
<evidence type="ECO:0000256" key="1">
    <source>
        <dbReference type="ARBA" id="ARBA00023186"/>
    </source>
</evidence>
<keyword evidence="3" id="KW-0812">Transmembrane</keyword>
<gene>
    <name evidence="4" type="ORF">F7Q91_03335</name>
</gene>
<dbReference type="Gene3D" id="1.10.287.110">
    <property type="entry name" value="DnaJ domain"/>
    <property type="match status" value="1"/>
</dbReference>
<keyword evidence="3" id="KW-1133">Transmembrane helix</keyword>
<evidence type="ECO:0000313" key="4">
    <source>
        <dbReference type="EMBL" id="KAB0482455.1"/>
    </source>
</evidence>
<feature type="transmembrane region" description="Helical" evidence="3">
    <location>
        <begin position="31"/>
        <end position="48"/>
    </location>
</feature>
<dbReference type="InterPro" id="IPR001623">
    <property type="entry name" value="DnaJ_domain"/>
</dbReference>
<dbReference type="GeneID" id="77344690"/>
<evidence type="ECO:0000256" key="2">
    <source>
        <dbReference type="SAM" id="MobiDB-lite"/>
    </source>
</evidence>
<comment type="caution">
    <text evidence="4">The sequence shown here is derived from an EMBL/GenBank/DDBJ whole genome shotgun (WGS) entry which is preliminary data.</text>
</comment>
<sequence length="165" mass="18515">MINKFTPYLMPMIAIITAGTLATYYIFNSVVLSFIAGILFFVGYLVIYKSTNKRSNKFNEARAKIRKAGYDSTKEPRQNQPKSGGTSKDESILPPEVLKALKVLSLDPHSTFTTRDIKKAFHTQVRLHHPDLTKGNASADATDKIVNLNSSKTTCLNYLQEFNHD</sequence>
<keyword evidence="3" id="KW-0472">Membrane</keyword>
<evidence type="ECO:0000256" key="3">
    <source>
        <dbReference type="SAM" id="Phobius"/>
    </source>
</evidence>
<dbReference type="SUPFAM" id="SSF46565">
    <property type="entry name" value="Chaperone J-domain"/>
    <property type="match status" value="1"/>
</dbReference>
<dbReference type="InterPro" id="IPR036869">
    <property type="entry name" value="J_dom_sf"/>
</dbReference>
<feature type="transmembrane region" description="Helical" evidence="3">
    <location>
        <begin position="7"/>
        <end position="25"/>
    </location>
</feature>
<evidence type="ECO:0008006" key="6">
    <source>
        <dbReference type="Google" id="ProtNLM"/>
    </source>
</evidence>
<feature type="region of interest" description="Disordered" evidence="2">
    <location>
        <begin position="66"/>
        <end position="91"/>
    </location>
</feature>
<reference evidence="4 5" key="1">
    <citation type="submission" date="2019-09" db="EMBL/GenBank/DDBJ databases">
        <title>Draft genome sequences of 48 bacterial type strains from the CCUG.</title>
        <authorList>
            <person name="Tunovic T."/>
            <person name="Pineiro-Iglesias B."/>
            <person name="Unosson C."/>
            <person name="Inganas E."/>
            <person name="Ohlen M."/>
            <person name="Cardew S."/>
            <person name="Jensie-Markopoulos S."/>
            <person name="Salva-Serra F."/>
            <person name="Jaen-Luchoro D."/>
            <person name="Karlsson R."/>
            <person name="Svensson-Stadler L."/>
            <person name="Chun J."/>
            <person name="Moore E."/>
        </authorList>
    </citation>
    <scope>NUCLEOTIDE SEQUENCE [LARGE SCALE GENOMIC DNA]</scope>
    <source>
        <strain evidence="4 5">CCUG 48643</strain>
    </source>
</reference>
<evidence type="ECO:0000313" key="5">
    <source>
        <dbReference type="Proteomes" id="UP000423756"/>
    </source>
</evidence>
<keyword evidence="1" id="KW-0143">Chaperone</keyword>
<accession>A0A7V7NX38</accession>
<feature type="compositionally biased region" description="Basic and acidic residues" evidence="2">
    <location>
        <begin position="66"/>
        <end position="77"/>
    </location>
</feature>
<dbReference type="CDD" id="cd06257">
    <property type="entry name" value="DnaJ"/>
    <property type="match status" value="1"/>
</dbReference>
<proteinExistence type="predicted"/>
<dbReference type="Proteomes" id="UP000423756">
    <property type="component" value="Unassembled WGS sequence"/>
</dbReference>
<dbReference type="RefSeq" id="WP_137406568.1">
    <property type="nucleotide sequence ID" value="NZ_AP025467.1"/>
</dbReference>